<feature type="compositionally biased region" description="Acidic residues" evidence="5">
    <location>
        <begin position="504"/>
        <end position="526"/>
    </location>
</feature>
<dbReference type="EMBL" id="VDMD01000012">
    <property type="protein sequence ID" value="TRM62485.1"/>
    <property type="molecule type" value="Genomic_DNA"/>
</dbReference>
<reference evidence="7 8" key="1">
    <citation type="journal article" date="2019" name="New Phytol.">
        <title>Comparative genomics reveals unique wood-decay strategies and fruiting body development in the Schizophyllaceae.</title>
        <authorList>
            <person name="Almasi E."/>
            <person name="Sahu N."/>
            <person name="Krizsan K."/>
            <person name="Balint B."/>
            <person name="Kovacs G.M."/>
            <person name="Kiss B."/>
            <person name="Cseklye J."/>
            <person name="Drula E."/>
            <person name="Henrissat B."/>
            <person name="Nagy I."/>
            <person name="Chovatia M."/>
            <person name="Adam C."/>
            <person name="LaButti K."/>
            <person name="Lipzen A."/>
            <person name="Riley R."/>
            <person name="Grigoriev I.V."/>
            <person name="Nagy L.G."/>
        </authorList>
    </citation>
    <scope>NUCLEOTIDE SEQUENCE [LARGE SCALE GENOMIC DNA]</scope>
    <source>
        <strain evidence="7 8">NL-1724</strain>
    </source>
</reference>
<keyword evidence="8" id="KW-1185">Reference proteome</keyword>
<dbReference type="OrthoDB" id="4062651at2759"/>
<keyword evidence="4" id="KW-0067">ATP-binding</keyword>
<gene>
    <name evidence="7" type="ORF">BD626DRAFT_497550</name>
</gene>
<feature type="compositionally biased region" description="Acidic residues" evidence="5">
    <location>
        <begin position="542"/>
        <end position="594"/>
    </location>
</feature>
<keyword evidence="1" id="KW-0808">Transferase</keyword>
<dbReference type="PANTHER" id="PTHR44329">
    <property type="entry name" value="SERINE/THREONINE-PROTEIN KINASE TNNI3K-RELATED"/>
    <property type="match status" value="1"/>
</dbReference>
<feature type="compositionally biased region" description="Basic and acidic residues" evidence="5">
    <location>
        <begin position="678"/>
        <end position="689"/>
    </location>
</feature>
<evidence type="ECO:0000256" key="4">
    <source>
        <dbReference type="ARBA" id="ARBA00022840"/>
    </source>
</evidence>
<feature type="compositionally biased region" description="Low complexity" evidence="5">
    <location>
        <begin position="33"/>
        <end position="48"/>
    </location>
</feature>
<dbReference type="InterPro" id="IPR051681">
    <property type="entry name" value="Ser/Thr_Kinases-Pseudokinases"/>
</dbReference>
<dbReference type="Proteomes" id="UP000320762">
    <property type="component" value="Unassembled WGS sequence"/>
</dbReference>
<organism evidence="7 8">
    <name type="scientific">Schizophyllum amplum</name>
    <dbReference type="NCBI Taxonomy" id="97359"/>
    <lineage>
        <taxon>Eukaryota</taxon>
        <taxon>Fungi</taxon>
        <taxon>Dikarya</taxon>
        <taxon>Basidiomycota</taxon>
        <taxon>Agaricomycotina</taxon>
        <taxon>Agaricomycetes</taxon>
        <taxon>Agaricomycetidae</taxon>
        <taxon>Agaricales</taxon>
        <taxon>Schizophyllaceae</taxon>
        <taxon>Schizophyllum</taxon>
    </lineage>
</organism>
<dbReference type="GO" id="GO:0005524">
    <property type="term" value="F:ATP binding"/>
    <property type="evidence" value="ECO:0007669"/>
    <property type="project" value="UniProtKB-KW"/>
</dbReference>
<feature type="compositionally biased region" description="Acidic residues" evidence="5">
    <location>
        <begin position="125"/>
        <end position="138"/>
    </location>
</feature>
<evidence type="ECO:0000256" key="5">
    <source>
        <dbReference type="SAM" id="MobiDB-lite"/>
    </source>
</evidence>
<feature type="compositionally biased region" description="Acidic residues" evidence="5">
    <location>
        <begin position="148"/>
        <end position="157"/>
    </location>
</feature>
<dbReference type="InterPro" id="IPR000719">
    <property type="entry name" value="Prot_kinase_dom"/>
</dbReference>
<evidence type="ECO:0000256" key="1">
    <source>
        <dbReference type="ARBA" id="ARBA00022679"/>
    </source>
</evidence>
<feature type="compositionally biased region" description="Basic residues" evidence="5">
    <location>
        <begin position="1"/>
        <end position="10"/>
    </location>
</feature>
<protein>
    <recommendedName>
        <fullName evidence="6">Protein kinase domain-containing protein</fullName>
    </recommendedName>
</protein>
<dbReference type="InterPro" id="IPR001245">
    <property type="entry name" value="Ser-Thr/Tyr_kinase_cat_dom"/>
</dbReference>
<evidence type="ECO:0000256" key="2">
    <source>
        <dbReference type="ARBA" id="ARBA00022741"/>
    </source>
</evidence>
<feature type="compositionally biased region" description="Low complexity" evidence="5">
    <location>
        <begin position="292"/>
        <end position="310"/>
    </location>
</feature>
<feature type="compositionally biased region" description="Low complexity" evidence="5">
    <location>
        <begin position="220"/>
        <end position="233"/>
    </location>
</feature>
<name>A0A550CCG4_9AGAR</name>
<feature type="compositionally biased region" description="Polar residues" evidence="5">
    <location>
        <begin position="467"/>
        <end position="478"/>
    </location>
</feature>
<dbReference type="Pfam" id="PF07714">
    <property type="entry name" value="PK_Tyr_Ser-Thr"/>
    <property type="match status" value="1"/>
</dbReference>
<keyword evidence="2" id="KW-0547">Nucleotide-binding</keyword>
<feature type="compositionally biased region" description="Basic residues" evidence="5">
    <location>
        <begin position="418"/>
        <end position="428"/>
    </location>
</feature>
<feature type="region of interest" description="Disordered" evidence="5">
    <location>
        <begin position="1"/>
        <end position="157"/>
    </location>
</feature>
<feature type="compositionally biased region" description="Basic residues" evidence="5">
    <location>
        <begin position="481"/>
        <end position="494"/>
    </location>
</feature>
<keyword evidence="3" id="KW-0418">Kinase</keyword>
<feature type="compositionally biased region" description="Low complexity" evidence="5">
    <location>
        <begin position="321"/>
        <end position="333"/>
    </location>
</feature>
<dbReference type="Gene3D" id="1.10.510.10">
    <property type="entry name" value="Transferase(Phosphotransferase) domain 1"/>
    <property type="match status" value="1"/>
</dbReference>
<dbReference type="PANTHER" id="PTHR44329:SF288">
    <property type="entry name" value="MITOGEN-ACTIVATED PROTEIN KINASE KINASE KINASE 20"/>
    <property type="match status" value="1"/>
</dbReference>
<feature type="compositionally biased region" description="Basic residues" evidence="5">
    <location>
        <begin position="109"/>
        <end position="118"/>
    </location>
</feature>
<proteinExistence type="predicted"/>
<feature type="domain" description="Protein kinase" evidence="6">
    <location>
        <begin position="723"/>
        <end position="977"/>
    </location>
</feature>
<evidence type="ECO:0000313" key="7">
    <source>
        <dbReference type="EMBL" id="TRM62485.1"/>
    </source>
</evidence>
<feature type="compositionally biased region" description="Acidic residues" evidence="5">
    <location>
        <begin position="379"/>
        <end position="391"/>
    </location>
</feature>
<feature type="compositionally biased region" description="Basic residues" evidence="5">
    <location>
        <begin position="657"/>
        <end position="666"/>
    </location>
</feature>
<feature type="compositionally biased region" description="Basic and acidic residues" evidence="5">
    <location>
        <begin position="404"/>
        <end position="415"/>
    </location>
</feature>
<feature type="region of interest" description="Disordered" evidence="5">
    <location>
        <begin position="203"/>
        <end position="594"/>
    </location>
</feature>
<dbReference type="AlphaFoldDB" id="A0A550CCG4"/>
<dbReference type="PROSITE" id="PS50011">
    <property type="entry name" value="PROTEIN_KINASE_DOM"/>
    <property type="match status" value="1"/>
</dbReference>
<dbReference type="GO" id="GO:0004674">
    <property type="term" value="F:protein serine/threonine kinase activity"/>
    <property type="evidence" value="ECO:0007669"/>
    <property type="project" value="TreeGrafter"/>
</dbReference>
<sequence>MSQQRPRHRVSSSASSPLGRRKYSTRNLQVHQRAATFTARTPRAASRTPESSRVLVPLYPNLRRVPTRHSSMTKAYLHEPAPVQAGGKRKREGGANENHVQGRSSRGSGRTKRRKAIHGGRVEVSSDEDELSSMEVDDAPAWSISDGSDTEQEEEESCAWCHPTFELQRLRKNDLVRLYNAAGLSEDAESLTKPDIVTAIVSAREDDDDDDPAGPPSSPPRDGLSDYSSDDGGNVAADEEDDDVLHEAQTSPMYLRRRATYNADQSTSRKKPVNGRSMSMGNMLPAIIVPTRRSSSRGSGQSSNGAVNSGGSVGPRRRTTSRGSATSSSYTSRPRTRKTSTNAPEPITPIVPSLRKGRSVEFTHMPKTPVASRPKQNGEESDLTELDELEDQIANPSPRRLRSKDKENHLDELGRRVTPMRKAKGKIKSLREEDSDLTDSDDLEAPTIQVEEDIVETEEVDELMTAPVSSASTLTPPQSARKIRRSPMKKRLRSRQPSAYEQPNDGDDEAELTDLDEESMDEEEAESMPTPRKLRNGKVVGEEAEMEEDEEEEGNVSEETIGDDSTEEESVISEQVDADGDMQEEEEAMEEEDVDLTAATAKTLVRLRKDDLVRLCESRELEATGTKPQLADALLQWRDTHVSSPSSTGTVRPPSTMKRRPGRRTRSNGDSSSPPVLERSHRVHLDEPRTPPLSPTNKEQEPELELDLESLGLNDREIPPEDIKKLEKIGSGGFKDVFIGKWRKRKVAISEFRGQLTEMDVKELKLLGGFNHENIVRFFGVSIPENSKETPVMIISELCTNGDLFDYIRNVDAPSLYRILRIMLSVAKGLEYLHLLKPSIIHRDCKSSNILITHSGAAKIADLGLPNLVGTVNWQAPELWHAHPKYNHKVDVFSCAMVYWEMLQWHLPKSKRKFPWEGMNEHAIYEAVGTKRQRPSIAGLRKQYCPEVVDLVERMWAHEPAERPTMSQVVTELQSIVKQYKR</sequence>
<evidence type="ECO:0000259" key="6">
    <source>
        <dbReference type="PROSITE" id="PS50011"/>
    </source>
</evidence>
<feature type="region of interest" description="Disordered" evidence="5">
    <location>
        <begin position="638"/>
        <end position="703"/>
    </location>
</feature>
<evidence type="ECO:0000313" key="8">
    <source>
        <dbReference type="Proteomes" id="UP000320762"/>
    </source>
</evidence>
<dbReference type="STRING" id="97359.A0A550CCG4"/>
<dbReference type="SUPFAM" id="SSF56112">
    <property type="entry name" value="Protein kinase-like (PK-like)"/>
    <property type="match status" value="1"/>
</dbReference>
<dbReference type="InterPro" id="IPR011009">
    <property type="entry name" value="Kinase-like_dom_sf"/>
</dbReference>
<accession>A0A550CCG4</accession>
<feature type="compositionally biased region" description="Acidic residues" evidence="5">
    <location>
        <begin position="433"/>
        <end position="462"/>
    </location>
</feature>
<evidence type="ECO:0000256" key="3">
    <source>
        <dbReference type="ARBA" id="ARBA00022777"/>
    </source>
</evidence>
<comment type="caution">
    <text evidence="7">The sequence shown here is derived from an EMBL/GenBank/DDBJ whole genome shotgun (WGS) entry which is preliminary data.</text>
</comment>